<evidence type="ECO:0000313" key="1">
    <source>
        <dbReference type="EMBL" id="KIH45081.1"/>
    </source>
</evidence>
<reference evidence="1 2" key="1">
    <citation type="submission" date="2013-12" db="EMBL/GenBank/DDBJ databases">
        <title>Draft genome of the parsitic nematode Ancylostoma duodenale.</title>
        <authorList>
            <person name="Mitreva M."/>
        </authorList>
    </citation>
    <scope>NUCLEOTIDE SEQUENCE [LARGE SCALE GENOMIC DNA]</scope>
    <source>
        <strain evidence="1 2">Zhejiang</strain>
    </source>
</reference>
<sequence>MATLVSVMPASWTCRRTPICLRAACAQCRRLVPNRRPTSCF</sequence>
<keyword evidence="2" id="KW-1185">Reference proteome</keyword>
<proteinExistence type="predicted"/>
<dbReference type="AlphaFoldDB" id="A0A0C2FJM6"/>
<accession>A0A0C2FJM6</accession>
<gene>
    <name evidence="1" type="ORF">ANCDUO_24883</name>
</gene>
<dbReference type="EMBL" id="KN774042">
    <property type="protein sequence ID" value="KIH45081.1"/>
    <property type="molecule type" value="Genomic_DNA"/>
</dbReference>
<dbReference type="Proteomes" id="UP000054047">
    <property type="component" value="Unassembled WGS sequence"/>
</dbReference>
<protein>
    <submittedName>
        <fullName evidence="1">Uncharacterized protein</fullName>
    </submittedName>
</protein>
<evidence type="ECO:0000313" key="2">
    <source>
        <dbReference type="Proteomes" id="UP000054047"/>
    </source>
</evidence>
<name>A0A0C2FJM6_9BILA</name>
<organism evidence="1 2">
    <name type="scientific">Ancylostoma duodenale</name>
    <dbReference type="NCBI Taxonomy" id="51022"/>
    <lineage>
        <taxon>Eukaryota</taxon>
        <taxon>Metazoa</taxon>
        <taxon>Ecdysozoa</taxon>
        <taxon>Nematoda</taxon>
        <taxon>Chromadorea</taxon>
        <taxon>Rhabditida</taxon>
        <taxon>Rhabditina</taxon>
        <taxon>Rhabditomorpha</taxon>
        <taxon>Strongyloidea</taxon>
        <taxon>Ancylostomatidae</taxon>
        <taxon>Ancylostomatinae</taxon>
        <taxon>Ancylostoma</taxon>
    </lineage>
</organism>